<dbReference type="RefSeq" id="NP_001161538.1">
    <property type="nucleotide sequence ID" value="NM_001168066.1"/>
</dbReference>
<dbReference type="OrthoDB" id="5987799at2759"/>
<reference evidence="3" key="1">
    <citation type="submission" date="2009-10" db="EMBL/GenBank/DDBJ databases">
        <authorList>
            <person name="Freeman R.M.Jr."/>
            <person name="Wu M.M."/>
            <person name="Gerhart J.J."/>
        </authorList>
    </citation>
    <scope>NUCLEOTIDE SEQUENCE</scope>
</reference>
<reference evidence="3" key="2">
    <citation type="submission" date="2009-11" db="EMBL/GenBank/DDBJ databases">
        <title>FGF signaling in the hemichordate Saccoglossus kowalevskii.</title>
        <authorList>
            <person name="Green S.A."/>
            <person name="Gerhart J."/>
            <person name="Lowe C.J."/>
        </authorList>
    </citation>
    <scope>NUCLEOTIDE SEQUENCE</scope>
</reference>
<organism evidence="3">
    <name type="scientific">Saccoglossus kowalevskii</name>
    <name type="common">Acorn worm</name>
    <dbReference type="NCBI Taxonomy" id="10224"/>
    <lineage>
        <taxon>Eukaryota</taxon>
        <taxon>Metazoa</taxon>
        <taxon>Hemichordata</taxon>
        <taxon>Enteropneusta</taxon>
        <taxon>Harrimaniidae</taxon>
        <taxon>Saccoglossus</taxon>
    </lineage>
</organism>
<dbReference type="SMART" id="SM00442">
    <property type="entry name" value="FGF"/>
    <property type="match status" value="1"/>
</dbReference>
<dbReference type="Proteomes" id="UP000694865">
    <property type="component" value="Unplaced"/>
</dbReference>
<evidence type="ECO:0000256" key="2">
    <source>
        <dbReference type="RuleBase" id="RU049442"/>
    </source>
</evidence>
<evidence type="ECO:0000313" key="4">
    <source>
        <dbReference type="Proteomes" id="UP000694865"/>
    </source>
</evidence>
<sequence>MYRHVHAYKSPDCSKTHMDMMKLIALTSFFAELCIVVTSLEDGLKNDDDGDWLLFNTDITLEEMVAVVDATHYRQYYCQSGYHLQIFPNGTIGGTARDHDRYAILKYSLLMKPNTIILKGVDSGLYLAMNKYGQLYAKSTIGKDCLFKEEPFGEEWLLRFSSARHPHHKQGAQKRTSDLLYGHRSSWYVAIDRNGQPSNAAMTKPEYRRVKFLPRAVDPQKVPYLYDFPIARDVELLH</sequence>
<keyword evidence="4" id="KW-1185">Reference proteome</keyword>
<dbReference type="GO" id="GO:0008083">
    <property type="term" value="F:growth factor activity"/>
    <property type="evidence" value="ECO:0007669"/>
    <property type="project" value="InterPro"/>
</dbReference>
<evidence type="ECO:0000256" key="1">
    <source>
        <dbReference type="ARBA" id="ARBA00007936"/>
    </source>
</evidence>
<reference evidence="5" key="3">
    <citation type="submission" date="2025-05" db="UniProtKB">
        <authorList>
            <consortium name="RefSeq"/>
        </authorList>
    </citation>
    <scope>IDENTIFICATION</scope>
</reference>
<dbReference type="PANTHER" id="PTHR11486">
    <property type="entry name" value="FIBROBLAST GROWTH FACTOR"/>
    <property type="match status" value="1"/>
</dbReference>
<dbReference type="AlphaFoldDB" id="D1LX11"/>
<name>D1LX11_SACKO</name>
<dbReference type="SUPFAM" id="SSF50353">
    <property type="entry name" value="Cytokine"/>
    <property type="match status" value="1"/>
</dbReference>
<evidence type="ECO:0000313" key="5">
    <source>
        <dbReference type="RefSeq" id="NP_001161538.1"/>
    </source>
</evidence>
<dbReference type="InterPro" id="IPR002209">
    <property type="entry name" value="Fibroblast_GF_fam"/>
</dbReference>
<gene>
    <name evidence="5" type="primary">LOC100313601</name>
</gene>
<dbReference type="Pfam" id="PF00167">
    <property type="entry name" value="FGF"/>
    <property type="match status" value="1"/>
</dbReference>
<dbReference type="KEGG" id="sko:100313601"/>
<dbReference type="PRINTS" id="PR00263">
    <property type="entry name" value="HBGFFGF"/>
</dbReference>
<dbReference type="Gene3D" id="2.80.10.50">
    <property type="match status" value="1"/>
</dbReference>
<dbReference type="InterPro" id="IPR008996">
    <property type="entry name" value="IL1/FGF"/>
</dbReference>
<accession>D1LX11</accession>
<comment type="similarity">
    <text evidence="1 2">Belongs to the heparin-binding growth factors family.</text>
</comment>
<evidence type="ECO:0000313" key="3">
    <source>
        <dbReference type="EMBL" id="ACY92517.1"/>
    </source>
</evidence>
<dbReference type="EMBL" id="GU075988">
    <property type="protein sequence ID" value="ACY92517.1"/>
    <property type="molecule type" value="mRNA"/>
</dbReference>
<proteinExistence type="evidence at transcript level"/>
<dbReference type="InterPro" id="IPR056378">
    <property type="entry name" value="Let-756-like_FGF"/>
</dbReference>
<dbReference type="GeneID" id="100313601"/>
<dbReference type="CDD" id="cd00058">
    <property type="entry name" value="beta-trefoil_FGF"/>
    <property type="match status" value="1"/>
</dbReference>
<protein>
    <recommendedName>
        <fullName evidence="2">Fibroblast growth factor</fullName>
        <shortName evidence="2">FGF</shortName>
    </recommendedName>
</protein>